<dbReference type="PANTHER" id="PTHR45662:SF7">
    <property type="entry name" value="SACI DOMAIN PROTEIN (AFU_ORTHOLOGUE AFUA_1G15890)"/>
    <property type="match status" value="1"/>
</dbReference>
<accession>A0A6H0XP38</accession>
<reference evidence="4 5" key="1">
    <citation type="journal article" date="2016" name="Sci. Rep.">
        <title>Peltaster fructicola genome reveals evolution from an invasive phytopathogen to an ectophytic parasite.</title>
        <authorList>
            <person name="Xu C."/>
            <person name="Chen H."/>
            <person name="Gleason M.L."/>
            <person name="Xu J.R."/>
            <person name="Liu H."/>
            <person name="Zhang R."/>
            <person name="Sun G."/>
        </authorList>
    </citation>
    <scope>NUCLEOTIDE SEQUENCE [LARGE SCALE GENOMIC DNA]</scope>
    <source>
        <strain evidence="4 5">LNHT1506</strain>
    </source>
</reference>
<feature type="region of interest" description="Disordered" evidence="1">
    <location>
        <begin position="178"/>
        <end position="214"/>
    </location>
</feature>
<dbReference type="InterPro" id="IPR002013">
    <property type="entry name" value="SAC_dom"/>
</dbReference>
<name>A0A6H0XP38_9PEZI</name>
<evidence type="ECO:0000313" key="5">
    <source>
        <dbReference type="Proteomes" id="UP000503462"/>
    </source>
</evidence>
<keyword evidence="5" id="KW-1185">Reference proteome</keyword>
<dbReference type="InterPro" id="IPR022158">
    <property type="entry name" value="Inositol_phosphatase"/>
</dbReference>
<feature type="region of interest" description="Disordered" evidence="1">
    <location>
        <begin position="795"/>
        <end position="823"/>
    </location>
</feature>
<feature type="domain" description="HSac2" evidence="3">
    <location>
        <begin position="675"/>
        <end position="830"/>
    </location>
</feature>
<evidence type="ECO:0008006" key="6">
    <source>
        <dbReference type="Google" id="ProtNLM"/>
    </source>
</evidence>
<gene>
    <name evidence="4" type="ORF">AMS68_001938</name>
</gene>
<feature type="compositionally biased region" description="Low complexity" evidence="1">
    <location>
        <begin position="340"/>
        <end position="354"/>
    </location>
</feature>
<feature type="compositionally biased region" description="Basic and acidic residues" evidence="1">
    <location>
        <begin position="113"/>
        <end position="123"/>
    </location>
</feature>
<organism evidence="4 5">
    <name type="scientific">Peltaster fructicola</name>
    <dbReference type="NCBI Taxonomy" id="286661"/>
    <lineage>
        <taxon>Eukaryota</taxon>
        <taxon>Fungi</taxon>
        <taxon>Dikarya</taxon>
        <taxon>Ascomycota</taxon>
        <taxon>Pezizomycotina</taxon>
        <taxon>Dothideomycetes</taxon>
        <taxon>Dothideomycetes incertae sedis</taxon>
        <taxon>Peltaster</taxon>
    </lineage>
</organism>
<dbReference type="GO" id="GO:0046856">
    <property type="term" value="P:phosphatidylinositol dephosphorylation"/>
    <property type="evidence" value="ECO:0007669"/>
    <property type="project" value="TreeGrafter"/>
</dbReference>
<evidence type="ECO:0000256" key="1">
    <source>
        <dbReference type="SAM" id="MobiDB-lite"/>
    </source>
</evidence>
<dbReference type="EMBL" id="CP051139">
    <property type="protein sequence ID" value="QIW96420.1"/>
    <property type="molecule type" value="Genomic_DNA"/>
</dbReference>
<dbReference type="PROSITE" id="PS50275">
    <property type="entry name" value="SAC"/>
    <property type="match status" value="1"/>
</dbReference>
<evidence type="ECO:0000259" key="3">
    <source>
        <dbReference type="PROSITE" id="PS51791"/>
    </source>
</evidence>
<dbReference type="Proteomes" id="UP000503462">
    <property type="component" value="Chromosome 1"/>
</dbReference>
<dbReference type="GO" id="GO:0005783">
    <property type="term" value="C:endoplasmic reticulum"/>
    <property type="evidence" value="ECO:0007669"/>
    <property type="project" value="TreeGrafter"/>
</dbReference>
<dbReference type="GO" id="GO:0043812">
    <property type="term" value="F:phosphatidylinositol-4-phosphate phosphatase activity"/>
    <property type="evidence" value="ECO:0007669"/>
    <property type="project" value="TreeGrafter"/>
</dbReference>
<evidence type="ECO:0000313" key="4">
    <source>
        <dbReference type="EMBL" id="QIW96420.1"/>
    </source>
</evidence>
<feature type="region of interest" description="Disordered" evidence="1">
    <location>
        <begin position="333"/>
        <end position="354"/>
    </location>
</feature>
<feature type="domain" description="SAC" evidence="2">
    <location>
        <begin position="255"/>
        <end position="605"/>
    </location>
</feature>
<protein>
    <recommendedName>
        <fullName evidence="6">SAC domain-containing protein</fullName>
    </recommendedName>
</protein>
<proteinExistence type="predicted"/>
<dbReference type="Pfam" id="PF02383">
    <property type="entry name" value="Syja_N"/>
    <property type="match status" value="1"/>
</dbReference>
<dbReference type="AlphaFoldDB" id="A0A6H0XP38"/>
<evidence type="ECO:0000259" key="2">
    <source>
        <dbReference type="PROSITE" id="PS50275"/>
    </source>
</evidence>
<sequence length="919" mass="102547">MTSLHQRLVVSAVEDGILLRPSHVDEQATTSTALQLAYGSGEVKQVIGPFDDASTVEVYGILGVIDLVSTKYLTLITKREQVATISDKPIYTITDVSYIPLISRTVATGAVEDLSKHTQREQHTSGYATDESDHVEDEGEHHARSAEPPAAVVATAAKRAVQDFRSFGSFAQKWISKGSTTASDPTSPQKLDSSASKQPADVHPAQLNEEDPSKALNAEEQDLSLTDDHDSSQSNAVRQRQTTIDTYSKRILRNARLYYSSKSFFFSYEHNLSLRWSELTQEGPQRALHTRFHVDFFWNKHILGNLIAAEQNQFILPVLQGFVGQRTFTLQEGAGPAQRSAAPTGPESTPSTPSTFVVTLISRRSVKRAGLRYLRRGVDEHGNVANYVETEQLLWSAIHLADKNAYSLIQVRGSIPLFFSQSPYSFKPLPQTFGSEATNQEALRKHFEAVSDRYGQVQVASLVDKHGTEMAIGEAYEKTTQRLSDAGSTKKIAFEWFDFHKECKGMRFENVSILIKTLQPSLESFGWTVSKGSEVSKRQTGILRTNCMDCLDRTNVTQSSVAGWVLQQQMTELGHNLDLSTDIKSIWFNQLWADNGDAISRQYAGTAALKGDFTRTRKRNWTGALSDFSLTLNRYYNNIFGDYFLQTCIDYLLGNIAASAFDDFETNMMTQDYALDIRRVRQNAIDVCIKIVVEDPTETLISGWTLSCPQKANTLRTLPFEECVLLLTDVALYFCRFDWSTEKVGSFERVDLADITALWRGAYITNALSTAESDETRNVGFALYYNTRGTAIVRTNTRSMDNEKAAADQNASKNEAQKQAEPQKEQRRLLAFKMLHSSAFVSKQADHETDEDEPESAKKVSTAIADAMVTAFRKARGVDFLSLEEAPKVDEKPVVSLADAKKSTSYVDSIGHSLKKLVW</sequence>
<dbReference type="InterPro" id="IPR034753">
    <property type="entry name" value="hSac2"/>
</dbReference>
<dbReference type="PROSITE" id="PS51791">
    <property type="entry name" value="HSAC2"/>
    <property type="match status" value="1"/>
</dbReference>
<feature type="compositionally biased region" description="Polar residues" evidence="1">
    <location>
        <begin position="178"/>
        <end position="197"/>
    </location>
</feature>
<dbReference type="OrthoDB" id="405996at2759"/>
<dbReference type="PANTHER" id="PTHR45662">
    <property type="entry name" value="PHOSPHATIDYLINOSITIDE PHOSPHATASE SAC1"/>
    <property type="match status" value="1"/>
</dbReference>
<feature type="region of interest" description="Disordered" evidence="1">
    <location>
        <begin position="113"/>
        <end position="152"/>
    </location>
</feature>
<dbReference type="Pfam" id="PF12456">
    <property type="entry name" value="hSac2"/>
    <property type="match status" value="1"/>
</dbReference>